<protein>
    <submittedName>
        <fullName evidence="3">Flavodoxin</fullName>
    </submittedName>
</protein>
<dbReference type="GO" id="GO:0010181">
    <property type="term" value="F:FMN binding"/>
    <property type="evidence" value="ECO:0007669"/>
    <property type="project" value="InterPro"/>
</dbReference>
<organism evidence="3 4">
    <name type="scientific">Dehalococcoides mccartyi</name>
    <dbReference type="NCBI Taxonomy" id="61435"/>
    <lineage>
        <taxon>Bacteria</taxon>
        <taxon>Bacillati</taxon>
        <taxon>Chloroflexota</taxon>
        <taxon>Dehalococcoidia</taxon>
        <taxon>Dehalococcoidales</taxon>
        <taxon>Dehalococcoidaceae</taxon>
        <taxon>Dehalococcoides</taxon>
    </lineage>
</organism>
<dbReference type="RefSeq" id="WP_041343215.1">
    <property type="nucleotide sequence ID" value="NZ_AP017649.1"/>
</dbReference>
<dbReference type="PATRIC" id="fig|61435.5.peg.14"/>
<proteinExistence type="predicted"/>
<dbReference type="OrthoDB" id="162067at2"/>
<accession>A0A0V8M584</accession>
<dbReference type="PROSITE" id="PS50902">
    <property type="entry name" value="FLAVODOXIN_LIKE"/>
    <property type="match status" value="1"/>
</dbReference>
<dbReference type="Gene3D" id="3.40.50.360">
    <property type="match status" value="1"/>
</dbReference>
<reference evidence="3 4" key="1">
    <citation type="journal article" date="2015" name="Sci. Rep.">
        <title>A comparative genomics and reductive dehalogenase gene transcription study of two chloroethene-respiring bacteria, Dehalococcoides mccartyi strains MB and 11a.</title>
        <authorList>
            <person name="Low A."/>
            <person name="Shen Z."/>
            <person name="Cheng D."/>
            <person name="Rogers M.J."/>
            <person name="Lee P.K."/>
            <person name="He J."/>
        </authorList>
    </citation>
    <scope>NUCLEOTIDE SEQUENCE [LARGE SCALE GENOMIC DNA]</scope>
    <source>
        <strain evidence="3 4">MB</strain>
    </source>
</reference>
<dbReference type="SUPFAM" id="SSF52218">
    <property type="entry name" value="Flavoproteins"/>
    <property type="match status" value="1"/>
</dbReference>
<name>A0A0V8M584_9CHLR</name>
<dbReference type="EMBL" id="JGYD01000001">
    <property type="protein sequence ID" value="KSV18919.1"/>
    <property type="molecule type" value="Genomic_DNA"/>
</dbReference>
<reference evidence="2 5" key="2">
    <citation type="journal article" date="2017" name="Sci. Rep.">
        <title>Isolation and genomic characterization of a Dehalococcoides strain suggests genomic rearrangement during culture.</title>
        <authorList>
            <person name="Yohda M."/>
            <person name="Ikegami K."/>
            <person name="Aita Y."/>
            <person name="Kitajima M."/>
            <person name="Takechi A."/>
            <person name="Iwamoto M."/>
            <person name="Fukuda T."/>
            <person name="Tamura N."/>
            <person name="Shibasaki J."/>
            <person name="Koike S."/>
            <person name="Komatsu D."/>
            <person name="Miyagi S."/>
            <person name="Nishimura M."/>
            <person name="Uchino Y."/>
            <person name="Shiroma A."/>
            <person name="Shimoji M."/>
            <person name="Tamotsu H."/>
            <person name="Ashimine N."/>
            <person name="Shinzato M."/>
            <person name="Ohki S."/>
            <person name="Nakano K."/>
            <person name="Teruya K."/>
            <person name="Satou K."/>
            <person name="Hirano T."/>
            <person name="Yagi O."/>
        </authorList>
    </citation>
    <scope>NUCLEOTIDE SEQUENCE [LARGE SCALE GENOMIC DNA]</scope>
    <source>
        <strain evidence="2 5">UCH-ATV1</strain>
    </source>
</reference>
<evidence type="ECO:0000259" key="1">
    <source>
        <dbReference type="PROSITE" id="PS50902"/>
    </source>
</evidence>
<sequence length="145" mass="14946">MSKILVVYQSFGGKTKSLAEAAAAGAVSAGAEAAVKEVSAVSPEDFASISGVILATTQPFQSMAGGMKSMFERLWIGRDKVKKGIPFAIIICHMNDTKPTEEGIKAIASHLGLGQLAGELNVKVDEIEAGKESAKQLGIALAQGG</sequence>
<dbReference type="AlphaFoldDB" id="A0A0V8M584"/>
<evidence type="ECO:0000313" key="3">
    <source>
        <dbReference type="EMBL" id="KSV18919.1"/>
    </source>
</evidence>
<evidence type="ECO:0000313" key="4">
    <source>
        <dbReference type="Proteomes" id="UP000053577"/>
    </source>
</evidence>
<dbReference type="Proteomes" id="UP000053577">
    <property type="component" value="Unassembled WGS sequence"/>
</dbReference>
<evidence type="ECO:0000313" key="5">
    <source>
        <dbReference type="Proteomes" id="UP000218257"/>
    </source>
</evidence>
<dbReference type="Proteomes" id="UP000218257">
    <property type="component" value="Chromosome"/>
</dbReference>
<dbReference type="InterPro" id="IPR008254">
    <property type="entry name" value="Flavodoxin/NO_synth"/>
</dbReference>
<dbReference type="EMBL" id="AP017649">
    <property type="protein sequence ID" value="BAZ97984.1"/>
    <property type="molecule type" value="Genomic_DNA"/>
</dbReference>
<evidence type="ECO:0000313" key="2">
    <source>
        <dbReference type="EMBL" id="BAZ97984.1"/>
    </source>
</evidence>
<feature type="domain" description="Flavodoxin-like" evidence="1">
    <location>
        <begin position="4"/>
        <end position="145"/>
    </location>
</feature>
<gene>
    <name evidence="3" type="ORF">DA01_00075</name>
    <name evidence="2" type="ORF">DEHALATV1_1356</name>
</gene>
<dbReference type="InterPro" id="IPR029039">
    <property type="entry name" value="Flavoprotein-like_sf"/>
</dbReference>